<feature type="region of interest" description="Disordered" evidence="5">
    <location>
        <begin position="1"/>
        <end position="41"/>
    </location>
</feature>
<dbReference type="GeneID" id="25293835"/>
<keyword evidence="8" id="KW-1185">Reference proteome</keyword>
<keyword evidence="2 6" id="KW-0812">Transmembrane</keyword>
<organism evidence="7 8">
    <name type="scientific">Rhinocladiella mackenziei CBS 650.93</name>
    <dbReference type="NCBI Taxonomy" id="1442369"/>
    <lineage>
        <taxon>Eukaryota</taxon>
        <taxon>Fungi</taxon>
        <taxon>Dikarya</taxon>
        <taxon>Ascomycota</taxon>
        <taxon>Pezizomycotina</taxon>
        <taxon>Eurotiomycetes</taxon>
        <taxon>Chaetothyriomycetidae</taxon>
        <taxon>Chaetothyriales</taxon>
        <taxon>Herpotrichiellaceae</taxon>
        <taxon>Rhinocladiella</taxon>
    </lineage>
</organism>
<dbReference type="STRING" id="1442369.A0A0D2H395"/>
<reference evidence="7 8" key="1">
    <citation type="submission" date="2015-01" db="EMBL/GenBank/DDBJ databases">
        <title>The Genome Sequence of Rhinocladiella mackenzie CBS 650.93.</title>
        <authorList>
            <consortium name="The Broad Institute Genomics Platform"/>
            <person name="Cuomo C."/>
            <person name="de Hoog S."/>
            <person name="Gorbushina A."/>
            <person name="Stielow B."/>
            <person name="Teixiera M."/>
            <person name="Abouelleil A."/>
            <person name="Chapman S.B."/>
            <person name="Priest M."/>
            <person name="Young S.K."/>
            <person name="Wortman J."/>
            <person name="Nusbaum C."/>
            <person name="Birren B."/>
        </authorList>
    </citation>
    <scope>NUCLEOTIDE SEQUENCE [LARGE SCALE GENOMIC DNA]</scope>
    <source>
        <strain evidence="7 8">CBS 650.93</strain>
    </source>
</reference>
<feature type="transmembrane region" description="Helical" evidence="6">
    <location>
        <begin position="186"/>
        <end position="208"/>
    </location>
</feature>
<evidence type="ECO:0000256" key="2">
    <source>
        <dbReference type="ARBA" id="ARBA00022692"/>
    </source>
</evidence>
<comment type="subcellular location">
    <subcellularLocation>
        <location evidence="1">Membrane</location>
        <topology evidence="1">Multi-pass membrane protein</topology>
    </subcellularLocation>
</comment>
<dbReference type="VEuPathDB" id="FungiDB:Z518_05764"/>
<accession>A0A0D2H395</accession>
<feature type="transmembrane region" description="Helical" evidence="6">
    <location>
        <begin position="154"/>
        <end position="174"/>
    </location>
</feature>
<evidence type="ECO:0008006" key="9">
    <source>
        <dbReference type="Google" id="ProtNLM"/>
    </source>
</evidence>
<evidence type="ECO:0000313" key="8">
    <source>
        <dbReference type="Proteomes" id="UP000053617"/>
    </source>
</evidence>
<sequence>MANAAFSLSTTNPTISFDGQGGQLRRENNLESPKGNNPVYEESNVFEDIKERQQTHEGNEQHIVCEKCQRHIMDHDRVRDQEANHHTHYHHQGSKIVTWDGPNDPSRPMNMSQPRKWLIALTTGGATFSVSFASSVFSTTVFVAAEEYHVSSEVMLLGVSLFVLGFAFGPLIFGPLSEVYGRMRPLMTGMVFGCAFTRALFAAGFPLFSTYMYENLGVDWATSVLGFVCLALIPFPLILFRYGKRIRGWRRFAYD</sequence>
<dbReference type="OrthoDB" id="4509712at2759"/>
<proteinExistence type="predicted"/>
<evidence type="ECO:0000313" key="7">
    <source>
        <dbReference type="EMBL" id="KIX04893.1"/>
    </source>
</evidence>
<dbReference type="GO" id="GO:0022857">
    <property type="term" value="F:transmembrane transporter activity"/>
    <property type="evidence" value="ECO:0007669"/>
    <property type="project" value="TreeGrafter"/>
</dbReference>
<dbReference type="PANTHER" id="PTHR23502">
    <property type="entry name" value="MAJOR FACILITATOR SUPERFAMILY"/>
    <property type="match status" value="1"/>
</dbReference>
<keyword evidence="3 6" id="KW-1133">Transmembrane helix</keyword>
<gene>
    <name evidence="7" type="ORF">Z518_05764</name>
</gene>
<evidence type="ECO:0000256" key="6">
    <source>
        <dbReference type="SAM" id="Phobius"/>
    </source>
</evidence>
<dbReference type="EMBL" id="KN847478">
    <property type="protein sequence ID" value="KIX04893.1"/>
    <property type="molecule type" value="Genomic_DNA"/>
</dbReference>
<dbReference type="PANTHER" id="PTHR23502:SF47">
    <property type="entry name" value="MAJOR FACILITATOR SUPERFAMILY (MFS) PROFILE DOMAIN-CONTAINING PROTEIN-RELATED"/>
    <property type="match status" value="1"/>
</dbReference>
<feature type="compositionally biased region" description="Polar residues" evidence="5">
    <location>
        <begin position="1"/>
        <end position="17"/>
    </location>
</feature>
<dbReference type="RefSeq" id="XP_013272029.1">
    <property type="nucleotide sequence ID" value="XM_013416575.1"/>
</dbReference>
<dbReference type="SUPFAM" id="SSF103473">
    <property type="entry name" value="MFS general substrate transporter"/>
    <property type="match status" value="1"/>
</dbReference>
<evidence type="ECO:0000256" key="1">
    <source>
        <dbReference type="ARBA" id="ARBA00004141"/>
    </source>
</evidence>
<evidence type="ECO:0000256" key="3">
    <source>
        <dbReference type="ARBA" id="ARBA00022989"/>
    </source>
</evidence>
<name>A0A0D2H395_9EURO</name>
<keyword evidence="4 6" id="KW-0472">Membrane</keyword>
<dbReference type="Proteomes" id="UP000053617">
    <property type="component" value="Unassembled WGS sequence"/>
</dbReference>
<dbReference type="Gene3D" id="1.20.1250.20">
    <property type="entry name" value="MFS general substrate transporter like domains"/>
    <property type="match status" value="1"/>
</dbReference>
<evidence type="ECO:0000256" key="4">
    <source>
        <dbReference type="ARBA" id="ARBA00023136"/>
    </source>
</evidence>
<evidence type="ECO:0000256" key="5">
    <source>
        <dbReference type="SAM" id="MobiDB-lite"/>
    </source>
</evidence>
<dbReference type="GO" id="GO:0005886">
    <property type="term" value="C:plasma membrane"/>
    <property type="evidence" value="ECO:0007669"/>
    <property type="project" value="TreeGrafter"/>
</dbReference>
<dbReference type="InterPro" id="IPR036259">
    <property type="entry name" value="MFS_trans_sf"/>
</dbReference>
<dbReference type="AlphaFoldDB" id="A0A0D2H395"/>
<feature type="transmembrane region" description="Helical" evidence="6">
    <location>
        <begin position="220"/>
        <end position="242"/>
    </location>
</feature>
<dbReference type="HOGENOM" id="CLU_1090493_0_0_1"/>
<protein>
    <recommendedName>
        <fullName evidence="9">Major facilitator superfamily (MFS) profile domain-containing protein</fullName>
    </recommendedName>
</protein>
<feature type="transmembrane region" description="Helical" evidence="6">
    <location>
        <begin position="117"/>
        <end position="142"/>
    </location>
</feature>